<comment type="subcellular location">
    <subcellularLocation>
        <location evidence="1">Membrane</location>
        <topology evidence="1">Multi-pass membrane protein</topology>
    </subcellularLocation>
</comment>
<feature type="compositionally biased region" description="Basic and acidic residues" evidence="12">
    <location>
        <begin position="1561"/>
        <end position="1575"/>
    </location>
</feature>
<evidence type="ECO:0000256" key="13">
    <source>
        <dbReference type="SAM" id="Phobius"/>
    </source>
</evidence>
<dbReference type="Pfam" id="PF03493">
    <property type="entry name" value="BK_channel_a"/>
    <property type="match status" value="1"/>
</dbReference>
<sequence>MLTIKCPHCATAFAVHVHTQALPECSPPTSPSPAPTASSPDTSSDPSSEFSPSPSSTSPFPAVSPPSVSAPRREKEVLGSLRQRSGLRRSARIRESQVAQLDDGFGRTSASDGVRRSRRLKRLRPSRFYDPEDSDRFWSTDSDEVDEAPGRPIEGAEEGNRRTSSPEIPEGNIERDTVVGNSDEGPVSTVPGKGEAPNREAPADLPEVGGVELDISNLGDGGGWVEHSISPTMRRALGIGRETINESESHHRPRNNLGAIKAERCEEQLRTARSNLGYVKMEHCDATLPAGGLFQWTSLLGVRCGPPNALEHGDHDHDALVPICEVLTWDTVLRHLLDSLGLYVVIALVLAGLNLLLKWWEARAARKRASQKLKEPRIALEDGAPSSRAAWHRAQKVVIRQLFNFNGSVAVNWCILGLSTWQSLIFGLRWTTRRIDNTTIYLEFIANFLGLVDTAVKLLLTWRHWSQYVRVLVWRLPVETLLIRSLVLQGKSWWSFSFAASARMSHAWRNFTLVSDYWQRKGQNSFKHEVLNVMVIVFCWLWLASNTILTVEILGDAGFLKESFSLPQQTSSNTDRRVWSLFQAMYFTIITITTVGLGDFKPQSVLGRLVVPFIILGGIAAFSLTTTKFLLLVRNQRIGLRHYRRYGSRLNVLVTGDPDLDSLLNFILEFFHPEKFGIKYDMIILVPHRPMSADGESFFYKLRERLTKTEIGRSAIGQLWFHHGTIMNSQDVRLIIGPDAGGGGGVATQHRPQCIWRPTLSASTTPELSPSSVFRSFAHVYSPPASSTPHKILPDTSSRVPEREDAENALRVLATKRAVENYTGVRIIACALRSADLFIAAGLRPWEVLCLHEWRATLLGASCRVPCFGTFVSNLVFAVEEDPALVSAFNWEDKLISIDDQEPDDGDPQKSWRAAYEHSLGHELYGIRLSSTYRGWAFTDILHQSASISDYRVTLIGIVEITMLDGQKELSVYINPGWLYRVPHDKGVEVVGVFIATTADAVAQPTGHPDLYGRTPTPDVDEYSDSSAADSYSECSIGLDGSSDDDRKVIEDRPPECDFIEPERLLEIWKEGVIEGRRQVAMRQLLITIPKPLSQRKHHPRALVRASCARWAAFEVLSSGALPIDDIHQLIMDPHVTKKLKAAVRERMKLEETNREAHLNRGAANKKATRASVTETTLPPPLKALTHPSPGCKQQRFVLLCCCGELPAVETLRHFARTCRMQVLILSPLPSPTVQLLGRLGTAIVSRRDASSSGVGSERNDTSIKAEKKVDKKIWYLQGDPLKASHLRRAGYLRARAIMVIGGLQSAEGGSGTSADVRQVFAVRLIEQLLNVDLADRTAGDPLAFLSARRPPVIAELFHEKSHRLIPIRPDTATAPPPFIDEMTAPHNREVYRCGRWAAGKVMLPSRVWTGVLVEAFRSESFMPIVENLLKHTSKIEAVDASWITKPYGQLRRHFLKTSGSLPVAIVRTVEYVLTPEARGHDDDDGPEGMAGVTMSHPMLLTNPPHELPLSKGDSVIVLRENRHHFPAARRDECETVQKRPMKRYPSMRSVRLSQWVPGASKREAELRTEKKPTDDSPLPAARLSFRRSALAALVVAAAKKGGDTEQELETEEAQYQKAKEELVERDRQHRRAFGSFWSPTGLEAGSRRTSITSGSRRSSANPEVPHSVPSAAEGPRRESVESHQTQATVSLFGSVSSEATATAQASSSSSKQVRIVPHWEEEEEAVVPNQRRRSSLAETIMQTTEILKDYGARRGSAEPAPQGLLNTLAKKSLISADGGVVLPDIASLTGHGSTQTDGVGESSFRGEAPPTGELPRFNDPLSLEVAVRAS</sequence>
<feature type="transmembrane region" description="Helical" evidence="13">
    <location>
        <begin position="340"/>
        <end position="360"/>
    </location>
</feature>
<evidence type="ECO:0000256" key="8">
    <source>
        <dbReference type="ARBA" id="ARBA00023065"/>
    </source>
</evidence>
<evidence type="ECO:0000256" key="6">
    <source>
        <dbReference type="ARBA" id="ARBA00022958"/>
    </source>
</evidence>
<comment type="caution">
    <text evidence="16">The sequence shown here is derived from an EMBL/GenBank/DDBJ whole genome shotgun (WGS) entry which is preliminary data.</text>
</comment>
<feature type="region of interest" description="Disordered" evidence="12">
    <location>
        <begin position="1005"/>
        <end position="1048"/>
    </location>
</feature>
<evidence type="ECO:0000256" key="12">
    <source>
        <dbReference type="SAM" id="MobiDB-lite"/>
    </source>
</evidence>
<dbReference type="PANTHER" id="PTHR10027">
    <property type="entry name" value="CALCIUM-ACTIVATED POTASSIUM CHANNEL ALPHA CHAIN"/>
    <property type="match status" value="1"/>
</dbReference>
<keyword evidence="7 13" id="KW-1133">Transmembrane helix</keyword>
<dbReference type="Proteomes" id="UP000553632">
    <property type="component" value="Unassembled WGS sequence"/>
</dbReference>
<evidence type="ECO:0000259" key="14">
    <source>
        <dbReference type="Pfam" id="PF03493"/>
    </source>
</evidence>
<dbReference type="PANTHER" id="PTHR10027:SF10">
    <property type="entry name" value="SLOWPOKE 2, ISOFORM D"/>
    <property type="match status" value="1"/>
</dbReference>
<organism evidence="16 17">
    <name type="scientific">Perkinsus olseni</name>
    <name type="common">Perkinsus atlanticus</name>
    <dbReference type="NCBI Taxonomy" id="32597"/>
    <lineage>
        <taxon>Eukaryota</taxon>
        <taxon>Sar</taxon>
        <taxon>Alveolata</taxon>
        <taxon>Perkinsozoa</taxon>
        <taxon>Perkinsea</taxon>
        <taxon>Perkinsida</taxon>
        <taxon>Perkinsidae</taxon>
        <taxon>Perkinsus</taxon>
    </lineage>
</organism>
<dbReference type="Gene3D" id="1.10.287.70">
    <property type="match status" value="1"/>
</dbReference>
<dbReference type="Pfam" id="PF07885">
    <property type="entry name" value="Ion_trans_2"/>
    <property type="match status" value="1"/>
</dbReference>
<dbReference type="GO" id="GO:0005267">
    <property type="term" value="F:potassium channel activity"/>
    <property type="evidence" value="ECO:0007669"/>
    <property type="project" value="UniProtKB-KW"/>
</dbReference>
<evidence type="ECO:0000256" key="7">
    <source>
        <dbReference type="ARBA" id="ARBA00022989"/>
    </source>
</evidence>
<feature type="region of interest" description="Disordered" evidence="12">
    <location>
        <begin position="1635"/>
        <end position="1687"/>
    </location>
</feature>
<keyword evidence="9 13" id="KW-0472">Membrane</keyword>
<feature type="compositionally biased region" description="Basic and acidic residues" evidence="12">
    <location>
        <begin position="127"/>
        <end position="138"/>
    </location>
</feature>
<keyword evidence="6" id="KW-0630">Potassium</keyword>
<evidence type="ECO:0000313" key="16">
    <source>
        <dbReference type="EMBL" id="KAF4727367.1"/>
    </source>
</evidence>
<feature type="transmembrane region" description="Helical" evidence="13">
    <location>
        <begin position="440"/>
        <end position="460"/>
    </location>
</feature>
<feature type="compositionally biased region" description="Low complexity" evidence="12">
    <location>
        <begin position="1648"/>
        <end position="1660"/>
    </location>
</feature>
<evidence type="ECO:0000256" key="11">
    <source>
        <dbReference type="SAM" id="Coils"/>
    </source>
</evidence>
<keyword evidence="17" id="KW-1185">Reference proteome</keyword>
<evidence type="ECO:0000256" key="3">
    <source>
        <dbReference type="ARBA" id="ARBA00022538"/>
    </source>
</evidence>
<keyword evidence="3" id="KW-0633">Potassium transport</keyword>
<feature type="compositionally biased region" description="Pro residues" evidence="12">
    <location>
        <begin position="25"/>
        <end position="34"/>
    </location>
</feature>
<dbReference type="InterPro" id="IPR013099">
    <property type="entry name" value="K_chnl_dom"/>
</dbReference>
<protein>
    <submittedName>
        <fullName evidence="16">Calcium-activated potassium channel subunit alpha-1</fullName>
    </submittedName>
</protein>
<evidence type="ECO:0000256" key="2">
    <source>
        <dbReference type="ARBA" id="ARBA00022448"/>
    </source>
</evidence>
<keyword evidence="8" id="KW-0406">Ion transport</keyword>
<dbReference type="SUPFAM" id="SSF81324">
    <property type="entry name" value="Voltage-gated potassium channels"/>
    <property type="match status" value="1"/>
</dbReference>
<gene>
    <name evidence="16" type="primary">KCNMA1_2</name>
    <name evidence="16" type="ORF">FOZ63_007213</name>
</gene>
<dbReference type="EMBL" id="JABANO010021105">
    <property type="protein sequence ID" value="KAF4727367.1"/>
    <property type="molecule type" value="Genomic_DNA"/>
</dbReference>
<evidence type="ECO:0000313" key="17">
    <source>
        <dbReference type="Proteomes" id="UP000553632"/>
    </source>
</evidence>
<feature type="domain" description="Potassium channel" evidence="15">
    <location>
        <begin position="563"/>
        <end position="630"/>
    </location>
</feature>
<feature type="transmembrane region" description="Helical" evidence="13">
    <location>
        <begin position="409"/>
        <end position="428"/>
    </location>
</feature>
<dbReference type="InterPro" id="IPR047871">
    <property type="entry name" value="K_chnl_Slo-like"/>
</dbReference>
<feature type="transmembrane region" description="Helical" evidence="13">
    <location>
        <begin position="578"/>
        <end position="597"/>
    </location>
</feature>
<feature type="compositionally biased region" description="Low complexity" evidence="12">
    <location>
        <begin position="35"/>
        <end position="70"/>
    </location>
</feature>
<evidence type="ECO:0000256" key="5">
    <source>
        <dbReference type="ARBA" id="ARBA00022826"/>
    </source>
</evidence>
<keyword evidence="2" id="KW-0813">Transport</keyword>
<keyword evidence="5" id="KW-0631">Potassium channel</keyword>
<feature type="region of interest" description="Disordered" evidence="12">
    <location>
        <begin position="1556"/>
        <end position="1581"/>
    </location>
</feature>
<proteinExistence type="predicted"/>
<keyword evidence="10 16" id="KW-0407">Ion channel</keyword>
<feature type="domain" description="Calcium-activated potassium channel BK alpha subunit" evidence="14">
    <location>
        <begin position="847"/>
        <end position="958"/>
    </location>
</feature>
<evidence type="ECO:0000256" key="9">
    <source>
        <dbReference type="ARBA" id="ARBA00023136"/>
    </source>
</evidence>
<keyword evidence="4 13" id="KW-0812">Transmembrane</keyword>
<keyword evidence="11" id="KW-0175">Coiled coil</keyword>
<dbReference type="InterPro" id="IPR003929">
    <property type="entry name" value="K_chnl_BK_asu"/>
</dbReference>
<feature type="transmembrane region" description="Helical" evidence="13">
    <location>
        <begin position="530"/>
        <end position="551"/>
    </location>
</feature>
<evidence type="ECO:0000256" key="1">
    <source>
        <dbReference type="ARBA" id="ARBA00004141"/>
    </source>
</evidence>
<feature type="region of interest" description="Disordered" evidence="12">
    <location>
        <begin position="22"/>
        <end position="208"/>
    </location>
</feature>
<feature type="compositionally biased region" description="Basic residues" evidence="12">
    <location>
        <begin position="116"/>
        <end position="125"/>
    </location>
</feature>
<evidence type="ECO:0000259" key="15">
    <source>
        <dbReference type="Pfam" id="PF07885"/>
    </source>
</evidence>
<evidence type="ECO:0000256" key="4">
    <source>
        <dbReference type="ARBA" id="ARBA00022692"/>
    </source>
</evidence>
<feature type="coiled-coil region" evidence="11">
    <location>
        <begin position="1602"/>
        <end position="1629"/>
    </location>
</feature>
<feature type="transmembrane region" description="Helical" evidence="13">
    <location>
        <begin position="609"/>
        <end position="631"/>
    </location>
</feature>
<name>A0A7J6S352_PEROL</name>
<feature type="region of interest" description="Disordered" evidence="12">
    <location>
        <begin position="1790"/>
        <end position="1822"/>
    </location>
</feature>
<feature type="compositionally biased region" description="Low complexity" evidence="12">
    <location>
        <begin position="1025"/>
        <end position="1034"/>
    </location>
</feature>
<reference evidence="16 17" key="1">
    <citation type="submission" date="2020-04" db="EMBL/GenBank/DDBJ databases">
        <title>Perkinsus olseni comparative genomics.</title>
        <authorList>
            <person name="Bogema D.R."/>
        </authorList>
    </citation>
    <scope>NUCLEOTIDE SEQUENCE [LARGE SCALE GENOMIC DNA]</scope>
    <source>
        <strain evidence="16 17">ATCC PRA-207</strain>
    </source>
</reference>
<dbReference type="GO" id="GO:0016020">
    <property type="term" value="C:membrane"/>
    <property type="evidence" value="ECO:0007669"/>
    <property type="project" value="UniProtKB-SubCell"/>
</dbReference>
<evidence type="ECO:0000256" key="10">
    <source>
        <dbReference type="ARBA" id="ARBA00023303"/>
    </source>
</evidence>
<accession>A0A7J6S352</accession>